<gene>
    <name evidence="1" type="ORF">SAMN05444004_10751</name>
</gene>
<evidence type="ECO:0000313" key="2">
    <source>
        <dbReference type="Proteomes" id="UP000198914"/>
    </source>
</evidence>
<dbReference type="EMBL" id="FNPX01000007">
    <property type="protein sequence ID" value="SDZ17794.1"/>
    <property type="molecule type" value="Genomic_DNA"/>
</dbReference>
<protein>
    <recommendedName>
        <fullName evidence="3">Methyl-accepting chemotaxis protein</fullName>
    </recommendedName>
</protein>
<name>A0A1H3QW71_9RHOB</name>
<dbReference type="AlphaFoldDB" id="A0A1H3QW71"/>
<sequence>MSSSLAQFDPSAQSYAGNGLTQAMVGEGIAAFSEITTGLMEIRTLQAKMTDNLAAFSTLVRQGTEDDGAGAEDQIKEVEARMTGVIRALKDIVEGSRSAKDRRDAMEAERSLQMILQVSRTLGPVITLARTISASVKTGRFEVYLADLGEIADRIETVVGAVVDELSTLDRRRGRVENSCDAAAGGLQGSLPFMSQQRAEIAKLSATEIDLARDIDLRAAALSQQCGVHLKAFIVVIQFSDRMAQRLDHLKQICDCNLPGLNRLRRGQASDIASDIRDTRAELRAIIEGLTTAARGSADLFSSGEIAGTIEQSMNRQADMIDTIGERLAATELAFQDARLDVKALALSDAAVTRGLDSIKSASRDIRTVSINSALMASQSGTTAKAQVVLSAEVQEIAKNSVRATIGGSAALERLTSRSIRRQEAFLAQGEALALSMENIRSGRSDCGRRLTVLFDLQEKAGEETRVLLGKLSAVVEDTTRLNVILAELDALAALPDDDAPPAEDLIDWAWALYTMDQERAVHAALYSTPEGHSSSAPEGDDIDDLLF</sequence>
<evidence type="ECO:0000313" key="1">
    <source>
        <dbReference type="EMBL" id="SDZ17794.1"/>
    </source>
</evidence>
<reference evidence="2" key="1">
    <citation type="submission" date="2016-10" db="EMBL/GenBank/DDBJ databases">
        <authorList>
            <person name="Varghese N."/>
            <person name="Submissions S."/>
        </authorList>
    </citation>
    <scope>NUCLEOTIDE SEQUENCE [LARGE SCALE GENOMIC DNA]</scope>
    <source>
        <strain evidence="2">DSM 100420</strain>
    </source>
</reference>
<keyword evidence="2" id="KW-1185">Reference proteome</keyword>
<organism evidence="1 2">
    <name type="scientific">Jannaschia faecimaris</name>
    <dbReference type="NCBI Taxonomy" id="1244108"/>
    <lineage>
        <taxon>Bacteria</taxon>
        <taxon>Pseudomonadati</taxon>
        <taxon>Pseudomonadota</taxon>
        <taxon>Alphaproteobacteria</taxon>
        <taxon>Rhodobacterales</taxon>
        <taxon>Roseobacteraceae</taxon>
        <taxon>Jannaschia</taxon>
    </lineage>
</organism>
<dbReference type="Proteomes" id="UP000198914">
    <property type="component" value="Unassembled WGS sequence"/>
</dbReference>
<evidence type="ECO:0008006" key="3">
    <source>
        <dbReference type="Google" id="ProtNLM"/>
    </source>
</evidence>
<accession>A0A1H3QW71</accession>
<proteinExistence type="predicted"/>